<dbReference type="AlphaFoldDB" id="A0A564G8D7"/>
<sequence length="148" mass="16435">MTEERREVSAARSNAGNTHIAGEMFVAAELAKRGYSVSLTMGNAKAVDLFAERNGNAICIQVKAIAHKRNVGWPLPFNKAKIIDKVLYVCVILNEVGEAPTYYVLPPHEVRERGRWYTNRAILDIGRLRGSGFEGAWHLIDAALRQAD</sequence>
<proteinExistence type="predicted"/>
<reference evidence="2 3" key="1">
    <citation type="submission" date="2019-06" db="EMBL/GenBank/DDBJ databases">
        <authorList>
            <person name="Rodrigo-Torres L."/>
            <person name="Arahal R. D."/>
            <person name="Lucena T."/>
        </authorList>
    </citation>
    <scope>NUCLEOTIDE SEQUENCE [LARGE SCALE GENOMIC DNA]</scope>
    <source>
        <strain evidence="2 3">SW08-7</strain>
    </source>
</reference>
<dbReference type="Gene3D" id="3.40.1350.10">
    <property type="match status" value="1"/>
</dbReference>
<dbReference type="OrthoDB" id="8452575at2"/>
<evidence type="ECO:0000313" key="2">
    <source>
        <dbReference type="EMBL" id="VUF16070.1"/>
    </source>
</evidence>
<dbReference type="EMBL" id="CABFVH010000091">
    <property type="protein sequence ID" value="VUF16070.1"/>
    <property type="molecule type" value="Genomic_DNA"/>
</dbReference>
<evidence type="ECO:0000313" key="1">
    <source>
        <dbReference type="EMBL" id="GJD54749.1"/>
    </source>
</evidence>
<gene>
    <name evidence="1" type="ORF">IFDJLNFL_0628</name>
    <name evidence="2" type="ORF">MTDSW087_05821</name>
</gene>
<dbReference type="Proteomes" id="UP001055303">
    <property type="component" value="Unassembled WGS sequence"/>
</dbReference>
<dbReference type="InterPro" id="IPR011856">
    <property type="entry name" value="tRNA_endonuc-like_dom_sf"/>
</dbReference>
<dbReference type="SUPFAM" id="SSF52980">
    <property type="entry name" value="Restriction endonuclease-like"/>
    <property type="match status" value="1"/>
</dbReference>
<keyword evidence="4" id="KW-1185">Reference proteome</keyword>
<protein>
    <recommendedName>
        <fullName evidence="5">PD(D/E)XK endonuclease domain-containing protein</fullName>
    </recommendedName>
</protein>
<reference evidence="1" key="3">
    <citation type="submission" date="2021-08" db="EMBL/GenBank/DDBJ databases">
        <authorList>
            <person name="Tani A."/>
            <person name="Ola A."/>
            <person name="Ogura Y."/>
            <person name="Katsura K."/>
            <person name="Hayashi T."/>
        </authorList>
    </citation>
    <scope>NUCLEOTIDE SEQUENCE</scope>
    <source>
        <strain evidence="1">DSM 22415</strain>
    </source>
</reference>
<dbReference type="RefSeq" id="WP_144769222.1">
    <property type="nucleotide sequence ID" value="NZ_BPQI01000013.1"/>
</dbReference>
<evidence type="ECO:0008006" key="5">
    <source>
        <dbReference type="Google" id="ProtNLM"/>
    </source>
</evidence>
<dbReference type="EMBL" id="BPQI01000013">
    <property type="protein sequence ID" value="GJD54749.1"/>
    <property type="molecule type" value="Genomic_DNA"/>
</dbReference>
<dbReference type="InterPro" id="IPR011335">
    <property type="entry name" value="Restrct_endonuc-II-like"/>
</dbReference>
<reference evidence="1" key="2">
    <citation type="journal article" date="2021" name="Front. Microbiol.">
        <title>Comprehensive Comparative Genomics and Phenotyping of Methylobacterium Species.</title>
        <authorList>
            <person name="Alessa O."/>
            <person name="Ogura Y."/>
            <person name="Fujitani Y."/>
            <person name="Takami H."/>
            <person name="Hayashi T."/>
            <person name="Sahin N."/>
            <person name="Tani A."/>
        </authorList>
    </citation>
    <scope>NUCLEOTIDE SEQUENCE</scope>
    <source>
        <strain evidence="1">DSM 22415</strain>
    </source>
</reference>
<dbReference type="Proteomes" id="UP000401717">
    <property type="component" value="Unassembled WGS sequence"/>
</dbReference>
<dbReference type="GO" id="GO:0003676">
    <property type="term" value="F:nucleic acid binding"/>
    <property type="evidence" value="ECO:0007669"/>
    <property type="project" value="InterPro"/>
</dbReference>
<accession>A0A564G8D7</accession>
<evidence type="ECO:0000313" key="4">
    <source>
        <dbReference type="Proteomes" id="UP001055303"/>
    </source>
</evidence>
<evidence type="ECO:0000313" key="3">
    <source>
        <dbReference type="Proteomes" id="UP000401717"/>
    </source>
</evidence>
<organism evidence="2 3">
    <name type="scientific">Methylobacterium dankookense</name>
    <dbReference type="NCBI Taxonomy" id="560405"/>
    <lineage>
        <taxon>Bacteria</taxon>
        <taxon>Pseudomonadati</taxon>
        <taxon>Pseudomonadota</taxon>
        <taxon>Alphaproteobacteria</taxon>
        <taxon>Hyphomicrobiales</taxon>
        <taxon>Methylobacteriaceae</taxon>
        <taxon>Methylobacterium</taxon>
    </lineage>
</organism>
<name>A0A564G8D7_9HYPH</name>